<dbReference type="InParanoid" id="K3WNE0"/>
<reference evidence="4" key="2">
    <citation type="submission" date="2010-04" db="EMBL/GenBank/DDBJ databases">
        <authorList>
            <person name="Buell R."/>
            <person name="Hamilton J."/>
            <person name="Hostetler J."/>
        </authorList>
    </citation>
    <scope>NUCLEOTIDE SEQUENCE [LARGE SCALE GENOMIC DNA]</scope>
    <source>
        <strain evidence="4">DAOM:BR144</strain>
    </source>
</reference>
<dbReference type="AlphaFoldDB" id="K3WNE0"/>
<feature type="transmembrane region" description="Helical" evidence="1">
    <location>
        <begin position="258"/>
        <end position="281"/>
    </location>
</feature>
<keyword evidence="4" id="KW-1185">Reference proteome</keyword>
<sequence>MLQVLLAVLVLVVSTAHGGQAPPSSALNMLRGEMSKSELQFSHMHSYFQQQHRHRRLTANDTLDDAVDEANEIGRSVRDAIKKMRGGSDDFYQDLIHAVQIILCDKKVKDKSLDPEKNPSIRFVSNTSDLAYKDDNGVCIRINRNLLIEPSVIAEYDTSYMCEVKPNCYWREINATNDNRYAVYAEDVGLSSNDMTYDDAKDKLMKWLQGLLVFVVPGIILAALSLLTMIFFLLCRCCCNRCGGRSPKEGGYTCMQKFLPLLFFLLFSIGVVAVAGASLIYQKTLTSAVSDIFDAASHTLGNGTQWVVKLQTPLESVSNNVMVSADKISLTLTDTTFIEKGITGITNALDGFQHDTADQTLPTNCTISADNAYCVACDVCTTISKSVGDASKEIKDKAGPGVVKLNEVRSMLTTELVTIKDSVRSQIDDAVNSMLKDLNTSISDGSDQVTEYRGHYDDQKIAQQAGVLVLFALALVVIVLGLIGILFGLTPLKFLANIIHIAYVIGFIALIITFIVSSVFLAVSVLLGDACEITLIFVKDWTVPLGHTTAGDVANACFGNDSLIDVLDLSKSLNFSNIDFPNLDTSTMLNFSSLNTFTTEIKSTDASTFNINTTLPLDFFTNLIKYTKQTDIICDPNDGNYSQSNIFTPWIANSESATGDAADVYMRKRYENYDATCTLGNGETFQCANATNPCKFSEFISELYAPAYKFIELENSADAFVTVMHTNIDNVKTVTDDFTANTTALNKKIVTIKDDLTSNLLKYVDQFKAEMYCTFIKDGFFEVYHALCGDLMPAFTMISLLLFLAGVFLIPVNICLIIALKRLKARGNGSHVMDNEMKFK</sequence>
<keyword evidence="1" id="KW-0472">Membrane</keyword>
<dbReference type="InterPro" id="IPR040283">
    <property type="entry name" value="DDB_G0292058-like"/>
</dbReference>
<reference evidence="4" key="1">
    <citation type="journal article" date="2010" name="Genome Biol.">
        <title>Genome sequence of the necrotrophic plant pathogen Pythium ultimum reveals original pathogenicity mechanisms and effector repertoire.</title>
        <authorList>
            <person name="Levesque C.A."/>
            <person name="Brouwer H."/>
            <person name="Cano L."/>
            <person name="Hamilton J.P."/>
            <person name="Holt C."/>
            <person name="Huitema E."/>
            <person name="Raffaele S."/>
            <person name="Robideau G.P."/>
            <person name="Thines M."/>
            <person name="Win J."/>
            <person name="Zerillo M.M."/>
            <person name="Beakes G.W."/>
            <person name="Boore J.L."/>
            <person name="Busam D."/>
            <person name="Dumas B."/>
            <person name="Ferriera S."/>
            <person name="Fuerstenberg S.I."/>
            <person name="Gachon C.M."/>
            <person name="Gaulin E."/>
            <person name="Govers F."/>
            <person name="Grenville-Briggs L."/>
            <person name="Horner N."/>
            <person name="Hostetler J."/>
            <person name="Jiang R.H."/>
            <person name="Johnson J."/>
            <person name="Krajaejun T."/>
            <person name="Lin H."/>
            <person name="Meijer H.J."/>
            <person name="Moore B."/>
            <person name="Morris P."/>
            <person name="Phuntmart V."/>
            <person name="Puiu D."/>
            <person name="Shetty J."/>
            <person name="Stajich J.E."/>
            <person name="Tripathy S."/>
            <person name="Wawra S."/>
            <person name="van West P."/>
            <person name="Whitty B.R."/>
            <person name="Coutinho P.M."/>
            <person name="Henrissat B."/>
            <person name="Martin F."/>
            <person name="Thomas P.D."/>
            <person name="Tyler B.M."/>
            <person name="De Vries R.P."/>
            <person name="Kamoun S."/>
            <person name="Yandell M."/>
            <person name="Tisserat N."/>
            <person name="Buell C.R."/>
        </authorList>
    </citation>
    <scope>NUCLEOTIDE SEQUENCE</scope>
    <source>
        <strain evidence="4">DAOM:BR144</strain>
    </source>
</reference>
<name>K3WNE0_GLOUD</name>
<dbReference type="PANTHER" id="PTHR31414">
    <property type="entry name" value="TRANSMEMBRANE PROTEIN DDB_G0292058"/>
    <property type="match status" value="1"/>
</dbReference>
<keyword evidence="2" id="KW-0732">Signal</keyword>
<proteinExistence type="predicted"/>
<evidence type="ECO:0000256" key="2">
    <source>
        <dbReference type="SAM" id="SignalP"/>
    </source>
</evidence>
<dbReference type="VEuPathDB" id="FungiDB:PYU1_G006470"/>
<feature type="transmembrane region" description="Helical" evidence="1">
    <location>
        <begin position="465"/>
        <end position="489"/>
    </location>
</feature>
<accession>K3WNE0</accession>
<dbReference type="eggNOG" id="ENOG502QVA5">
    <property type="taxonomic scope" value="Eukaryota"/>
</dbReference>
<dbReference type="Proteomes" id="UP000019132">
    <property type="component" value="Unassembled WGS sequence"/>
</dbReference>
<reference evidence="3" key="3">
    <citation type="submission" date="2015-02" db="UniProtKB">
        <authorList>
            <consortium name="EnsemblProtists"/>
        </authorList>
    </citation>
    <scope>IDENTIFICATION</scope>
    <source>
        <strain evidence="3">DAOM BR144</strain>
    </source>
</reference>
<organism evidence="3 4">
    <name type="scientific">Globisporangium ultimum (strain ATCC 200006 / CBS 805.95 / DAOM BR144)</name>
    <name type="common">Pythium ultimum</name>
    <dbReference type="NCBI Taxonomy" id="431595"/>
    <lineage>
        <taxon>Eukaryota</taxon>
        <taxon>Sar</taxon>
        <taxon>Stramenopiles</taxon>
        <taxon>Oomycota</taxon>
        <taxon>Peronosporomycetes</taxon>
        <taxon>Pythiales</taxon>
        <taxon>Pythiaceae</taxon>
        <taxon>Globisporangium</taxon>
    </lineage>
</organism>
<dbReference type="EMBL" id="GL376604">
    <property type="status" value="NOT_ANNOTATED_CDS"/>
    <property type="molecule type" value="Genomic_DNA"/>
</dbReference>
<dbReference type="EnsemblProtists" id="PYU1_T006482">
    <property type="protein sequence ID" value="PYU1_T006482"/>
    <property type="gene ID" value="PYU1_G006470"/>
</dbReference>
<feature type="chain" id="PRO_5003871267" evidence="2">
    <location>
        <begin position="19"/>
        <end position="840"/>
    </location>
</feature>
<feature type="transmembrane region" description="Helical" evidence="1">
    <location>
        <begin position="211"/>
        <end position="237"/>
    </location>
</feature>
<dbReference type="OMA" id="GYTCMQK"/>
<keyword evidence="1" id="KW-0812">Transmembrane</keyword>
<evidence type="ECO:0000313" key="4">
    <source>
        <dbReference type="Proteomes" id="UP000019132"/>
    </source>
</evidence>
<feature type="transmembrane region" description="Helical" evidence="1">
    <location>
        <begin position="794"/>
        <end position="820"/>
    </location>
</feature>
<evidence type="ECO:0000313" key="3">
    <source>
        <dbReference type="EnsemblProtists" id="PYU1_T006482"/>
    </source>
</evidence>
<feature type="signal peptide" evidence="2">
    <location>
        <begin position="1"/>
        <end position="18"/>
    </location>
</feature>
<dbReference type="HOGENOM" id="CLU_017847_0_0_1"/>
<protein>
    <submittedName>
        <fullName evidence="3">Uncharacterized protein</fullName>
    </submittedName>
</protein>
<evidence type="ECO:0000256" key="1">
    <source>
        <dbReference type="SAM" id="Phobius"/>
    </source>
</evidence>
<dbReference type="STRING" id="431595.K3WNE0"/>
<dbReference type="GO" id="GO:0016020">
    <property type="term" value="C:membrane"/>
    <property type="evidence" value="ECO:0007669"/>
    <property type="project" value="TreeGrafter"/>
</dbReference>
<feature type="transmembrane region" description="Helical" evidence="1">
    <location>
        <begin position="501"/>
        <end position="527"/>
    </location>
</feature>
<keyword evidence="1" id="KW-1133">Transmembrane helix</keyword>
<dbReference type="PANTHER" id="PTHR31414:SF18">
    <property type="entry name" value="TRANSMEMBRANE PROTEIN-RELATED"/>
    <property type="match status" value="1"/>
</dbReference>